<keyword evidence="1" id="KW-0677">Repeat</keyword>
<dbReference type="GO" id="GO:0009451">
    <property type="term" value="P:RNA modification"/>
    <property type="evidence" value="ECO:0007669"/>
    <property type="project" value="InterPro"/>
</dbReference>
<evidence type="ECO:0008006" key="6">
    <source>
        <dbReference type="Google" id="ProtNLM"/>
    </source>
</evidence>
<dbReference type="FunFam" id="1.25.40.10:FF:000280">
    <property type="entry name" value="Pentatricopeptide repeat-containing protein"/>
    <property type="match status" value="1"/>
</dbReference>
<protein>
    <recommendedName>
        <fullName evidence="6">Pentatricopeptide repeat-containing protein</fullName>
    </recommendedName>
</protein>
<feature type="repeat" description="PPR" evidence="3">
    <location>
        <begin position="354"/>
        <end position="384"/>
    </location>
</feature>
<keyword evidence="5" id="KW-1185">Reference proteome</keyword>
<evidence type="ECO:0000256" key="3">
    <source>
        <dbReference type="PROSITE-ProRule" id="PRU00708"/>
    </source>
</evidence>
<dbReference type="FunFam" id="1.25.40.10:FF:000031">
    <property type="entry name" value="Pentatricopeptide repeat-containing protein mitochondrial"/>
    <property type="match status" value="1"/>
</dbReference>
<evidence type="ECO:0000313" key="5">
    <source>
        <dbReference type="Proteomes" id="UP001279734"/>
    </source>
</evidence>
<evidence type="ECO:0000256" key="1">
    <source>
        <dbReference type="ARBA" id="ARBA00022737"/>
    </source>
</evidence>
<dbReference type="PANTHER" id="PTHR47926:SF389">
    <property type="entry name" value="PENTATRICOPEPTIDE PROTEIN-RELATED"/>
    <property type="match status" value="1"/>
</dbReference>
<evidence type="ECO:0000313" key="4">
    <source>
        <dbReference type="EMBL" id="GMH03760.1"/>
    </source>
</evidence>
<dbReference type="InterPro" id="IPR002885">
    <property type="entry name" value="PPR_rpt"/>
</dbReference>
<dbReference type="PANTHER" id="PTHR47926">
    <property type="entry name" value="PENTATRICOPEPTIDE REPEAT-CONTAINING PROTEIN"/>
    <property type="match status" value="1"/>
</dbReference>
<dbReference type="Pfam" id="PF13041">
    <property type="entry name" value="PPR_2"/>
    <property type="match status" value="3"/>
</dbReference>
<dbReference type="GO" id="GO:0003723">
    <property type="term" value="F:RNA binding"/>
    <property type="evidence" value="ECO:0007669"/>
    <property type="project" value="InterPro"/>
</dbReference>
<dbReference type="Pfam" id="PF01535">
    <property type="entry name" value="PPR"/>
    <property type="match status" value="5"/>
</dbReference>
<reference evidence="4" key="1">
    <citation type="submission" date="2023-05" db="EMBL/GenBank/DDBJ databases">
        <title>Nepenthes gracilis genome sequencing.</title>
        <authorList>
            <person name="Fukushima K."/>
        </authorList>
    </citation>
    <scope>NUCLEOTIDE SEQUENCE</scope>
    <source>
        <strain evidence="4">SING2019-196</strain>
    </source>
</reference>
<proteinExistence type="inferred from homology"/>
<dbReference type="Proteomes" id="UP001279734">
    <property type="component" value="Unassembled WGS sequence"/>
</dbReference>
<dbReference type="InterPro" id="IPR046848">
    <property type="entry name" value="E_motif"/>
</dbReference>
<feature type="repeat" description="PPR" evidence="3">
    <location>
        <begin position="117"/>
        <end position="151"/>
    </location>
</feature>
<comment type="caution">
    <text evidence="4">The sequence shown here is derived from an EMBL/GenBank/DDBJ whole genome shotgun (WGS) entry which is preliminary data.</text>
</comment>
<gene>
    <name evidence="4" type="ORF">Nepgr_005599</name>
</gene>
<dbReference type="NCBIfam" id="TIGR00756">
    <property type="entry name" value="PPR"/>
    <property type="match status" value="8"/>
</dbReference>
<evidence type="ECO:0000256" key="2">
    <source>
        <dbReference type="ARBA" id="ARBA00061659"/>
    </source>
</evidence>
<dbReference type="InterPro" id="IPR046960">
    <property type="entry name" value="PPR_At4g14850-like_plant"/>
</dbReference>
<dbReference type="EMBL" id="BSYO01000004">
    <property type="protein sequence ID" value="GMH03760.1"/>
    <property type="molecule type" value="Genomic_DNA"/>
</dbReference>
<dbReference type="Gene3D" id="1.25.40.10">
    <property type="entry name" value="Tetratricopeptide repeat domain"/>
    <property type="match status" value="4"/>
</dbReference>
<sequence>MLHGSIGRLVSTLNLHPPTLFLLSKFARSISLSTYQTQFITPPIRLSYNELLDYFDHLLRQSNSIQQSIQIHTQIIVTGCCQSGFLAARLISVYSRFGLIFDARKVFETTPSECKTNLLLWNSLLRANSRRGYYEENLRLYLVMKNHGISADGFTFPLIIKTCASIGGLKLCKNIHTHVLQMGLQNHLHVVNELLGMYGKLGRLDTAEKLFDRMPVRGYISWNTMVSGFAHNYDCHRALETFRRMEVDGLEPNVVTWTCLLSSHSRCGHGGETLTLFGSMRRRGIEANAESLAVVLSTCTDLVTFVVGQIIHGFVIKCGFEEYLIVKNSLICLYGKHGDVEDAKKLFLEMEMKNIVSWNSLVAAYSESGLCDEALEIFSQLEKSDECTTMRPNVITWTAIICGFACKGQGEEALELFRRMQLAKVKCNTVTICSVLSVCAELAALSLGRELHAQSVKALIDGDILVGNGLINMYTKCGSVKGGRLVFEKIDHDLISWNSMISGYGIHGYGDNALETFDQMINEELKPDKVTFIAILSACAHAGRVAEGRELFNKMAAVFGVQPEMEHYACMVDLLSRAGLIEEASKMVKNMPMKPNAFVWGSLLNSTRVCKNAELAEETASNIFSLETKMTGSYMLLSNIYAASGRWDDSARVRLSARTNGLTKTPGQSWIEIKKRVYVFSSGKAVMDLEEIYWILEDLCRQMEIEGYAPDKSFVLQDVDEDEKIDIE</sequence>
<feature type="repeat" description="PPR" evidence="3">
    <location>
        <begin position="218"/>
        <end position="252"/>
    </location>
</feature>
<organism evidence="4 5">
    <name type="scientific">Nepenthes gracilis</name>
    <name type="common">Slender pitcher plant</name>
    <dbReference type="NCBI Taxonomy" id="150966"/>
    <lineage>
        <taxon>Eukaryota</taxon>
        <taxon>Viridiplantae</taxon>
        <taxon>Streptophyta</taxon>
        <taxon>Embryophyta</taxon>
        <taxon>Tracheophyta</taxon>
        <taxon>Spermatophyta</taxon>
        <taxon>Magnoliopsida</taxon>
        <taxon>eudicotyledons</taxon>
        <taxon>Gunneridae</taxon>
        <taxon>Pentapetalae</taxon>
        <taxon>Caryophyllales</taxon>
        <taxon>Nepenthaceae</taxon>
        <taxon>Nepenthes</taxon>
    </lineage>
</organism>
<comment type="similarity">
    <text evidence="2">Belongs to the PPR family. PCMP-E subfamily.</text>
</comment>
<feature type="repeat" description="PPR" evidence="3">
    <location>
        <begin position="528"/>
        <end position="563"/>
    </location>
</feature>
<dbReference type="FunFam" id="1.25.40.10:FF:000393">
    <property type="entry name" value="Pentatricopeptide repeat-containing protein At1g20230"/>
    <property type="match status" value="2"/>
</dbReference>
<dbReference type="InterPro" id="IPR011990">
    <property type="entry name" value="TPR-like_helical_dom_sf"/>
</dbReference>
<dbReference type="AlphaFoldDB" id="A0AAD3S3G6"/>
<feature type="repeat" description="PPR" evidence="3">
    <location>
        <begin position="393"/>
        <end position="427"/>
    </location>
</feature>
<feature type="repeat" description="PPR" evidence="3">
    <location>
        <begin position="493"/>
        <end position="527"/>
    </location>
</feature>
<dbReference type="Pfam" id="PF20431">
    <property type="entry name" value="E_motif"/>
    <property type="match status" value="1"/>
</dbReference>
<dbReference type="PROSITE" id="PS51375">
    <property type="entry name" value="PPR"/>
    <property type="match status" value="7"/>
</dbReference>
<feature type="repeat" description="PPR" evidence="3">
    <location>
        <begin position="253"/>
        <end position="287"/>
    </location>
</feature>
<name>A0AAD3S3G6_NEPGR</name>
<accession>A0AAD3S3G6</accession>